<dbReference type="GO" id="GO:0050660">
    <property type="term" value="F:flavin adenine dinucleotide binding"/>
    <property type="evidence" value="ECO:0007669"/>
    <property type="project" value="InterPro"/>
</dbReference>
<dbReference type="AlphaFoldDB" id="A0A2C7AB53"/>
<evidence type="ECO:0000256" key="3">
    <source>
        <dbReference type="ARBA" id="ARBA00022630"/>
    </source>
</evidence>
<dbReference type="Proteomes" id="UP000223527">
    <property type="component" value="Unassembled WGS sequence"/>
</dbReference>
<dbReference type="SUPFAM" id="SSF51905">
    <property type="entry name" value="FAD/NAD(P)-binding domain"/>
    <property type="match status" value="1"/>
</dbReference>
<evidence type="ECO:0000256" key="6">
    <source>
        <dbReference type="RuleBase" id="RU003968"/>
    </source>
</evidence>
<dbReference type="InterPro" id="IPR012132">
    <property type="entry name" value="GMC_OxRdtase"/>
</dbReference>
<evidence type="ECO:0000259" key="8">
    <source>
        <dbReference type="PROSITE" id="PS00624"/>
    </source>
</evidence>
<feature type="domain" description="Glucose-methanol-choline oxidoreductase N-terminal" evidence="7">
    <location>
        <begin position="86"/>
        <end position="109"/>
    </location>
</feature>
<comment type="caution">
    <text evidence="9">The sequence shown here is derived from an EMBL/GenBank/DDBJ whole genome shotgun (WGS) entry which is preliminary data.</text>
</comment>
<dbReference type="PIRSF" id="PIRSF000137">
    <property type="entry name" value="Alcohol_oxidase"/>
    <property type="match status" value="1"/>
</dbReference>
<evidence type="ECO:0000256" key="1">
    <source>
        <dbReference type="ARBA" id="ARBA00001974"/>
    </source>
</evidence>
<dbReference type="InterPro" id="IPR007867">
    <property type="entry name" value="GMC_OxRtase_C"/>
</dbReference>
<organism evidence="9 10">
    <name type="scientific">Teichococcus rhizosphaerae</name>
    <dbReference type="NCBI Taxonomy" id="1335062"/>
    <lineage>
        <taxon>Bacteria</taxon>
        <taxon>Pseudomonadati</taxon>
        <taxon>Pseudomonadota</taxon>
        <taxon>Alphaproteobacteria</taxon>
        <taxon>Acetobacterales</taxon>
        <taxon>Roseomonadaceae</taxon>
        <taxon>Roseomonas</taxon>
    </lineage>
</organism>
<evidence type="ECO:0000256" key="2">
    <source>
        <dbReference type="ARBA" id="ARBA00010790"/>
    </source>
</evidence>
<dbReference type="GO" id="GO:0016614">
    <property type="term" value="F:oxidoreductase activity, acting on CH-OH group of donors"/>
    <property type="evidence" value="ECO:0007669"/>
    <property type="project" value="InterPro"/>
</dbReference>
<reference evidence="9 10" key="1">
    <citation type="submission" date="2017-10" db="EMBL/GenBank/DDBJ databases">
        <authorList>
            <person name="Banno H."/>
            <person name="Chua N.-H."/>
        </authorList>
    </citation>
    <scope>NUCLEOTIDE SEQUENCE [LARGE SCALE GENOMIC DNA]</scope>
    <source>
        <strain evidence="9 10">YW11</strain>
    </source>
</reference>
<name>A0A2C7AB53_9PROT</name>
<dbReference type="PANTHER" id="PTHR11552">
    <property type="entry name" value="GLUCOSE-METHANOL-CHOLINE GMC OXIDOREDUCTASE"/>
    <property type="match status" value="1"/>
</dbReference>
<dbReference type="Gene3D" id="3.50.50.60">
    <property type="entry name" value="FAD/NAD(P)-binding domain"/>
    <property type="match status" value="1"/>
</dbReference>
<dbReference type="EMBL" id="PDNU01000012">
    <property type="protein sequence ID" value="PHK95289.1"/>
    <property type="molecule type" value="Genomic_DNA"/>
</dbReference>
<evidence type="ECO:0000313" key="9">
    <source>
        <dbReference type="EMBL" id="PHK95289.1"/>
    </source>
</evidence>
<keyword evidence="4 5" id="KW-0274">FAD</keyword>
<comment type="similarity">
    <text evidence="2 6">Belongs to the GMC oxidoreductase family.</text>
</comment>
<evidence type="ECO:0000256" key="4">
    <source>
        <dbReference type="ARBA" id="ARBA00022827"/>
    </source>
</evidence>
<evidence type="ECO:0000259" key="7">
    <source>
        <dbReference type="PROSITE" id="PS00623"/>
    </source>
</evidence>
<dbReference type="Gene3D" id="3.30.560.10">
    <property type="entry name" value="Glucose Oxidase, domain 3"/>
    <property type="match status" value="1"/>
</dbReference>
<feature type="binding site" evidence="5">
    <location>
        <position position="88"/>
    </location>
    <ligand>
        <name>FAD</name>
        <dbReference type="ChEBI" id="CHEBI:57692"/>
    </ligand>
</feature>
<dbReference type="PROSITE" id="PS51257">
    <property type="entry name" value="PROKAR_LIPOPROTEIN"/>
    <property type="match status" value="1"/>
</dbReference>
<dbReference type="Pfam" id="PF00732">
    <property type="entry name" value="GMC_oxred_N"/>
    <property type="match status" value="1"/>
</dbReference>
<dbReference type="Pfam" id="PF05199">
    <property type="entry name" value="GMC_oxred_C"/>
    <property type="match status" value="1"/>
</dbReference>
<evidence type="ECO:0000256" key="5">
    <source>
        <dbReference type="PIRSR" id="PIRSR000137-2"/>
    </source>
</evidence>
<proteinExistence type="inferred from homology"/>
<dbReference type="SUPFAM" id="SSF54373">
    <property type="entry name" value="FAD-linked reductases, C-terminal domain"/>
    <property type="match status" value="1"/>
</dbReference>
<keyword evidence="10" id="KW-1185">Reference proteome</keyword>
<gene>
    <name evidence="9" type="ORF">CR162_08955</name>
</gene>
<dbReference type="InterPro" id="IPR036188">
    <property type="entry name" value="FAD/NAD-bd_sf"/>
</dbReference>
<sequence length="537" mass="57764">MRNGSVDEADYIIVGGGSAGCVLAARLSEDPANRVLLLEAGPEDRDIWIHVPAGYARLFASGRYDCKFATEPEAELNGRSINWPRGRVLGGSGSVNGLVFLRGSPRDYDRWAQAGARGWSYDEVLPYFRRMEDWQGPPGETRGRGGPLPVGQVRRLSQGAAAFIESCAALGLPRNADMNDGPIDGVMPIQMNVRGGRRMSTARAFLQPARSRPNLRVLTGIDVRRVLLRDGRAIGVAARREGVAGEVEFHAAREVVLCAGAIATPKLLMLSGIGDGAALGGFGIETRVHSPGVGRNLQDHLIARLAFRTRPAGTVNEIMANPLRLGWTALGYALRRDGPLAVGATEATAFARVTPGAEEAEVQYQFINFSLATTGYVLPKTPGMMINFGQCRPDSRGEIRLRSPAPEDRPLIVANYLTAPNDQRVMLEAARLGRRIGRTPPFAALVEEELAPPHGQDDDETLLAHIRAAGTTVYHPCGTCRMGTDDAAVLDPQLRLRGVDGLRVADASVMPLVPSTNIQPAVIMVAERAAELIRTGR</sequence>
<dbReference type="OrthoDB" id="9785276at2"/>
<accession>A0A2C7AB53</accession>
<feature type="domain" description="Glucose-methanol-choline oxidoreductase N-terminal" evidence="8">
    <location>
        <begin position="260"/>
        <end position="274"/>
    </location>
</feature>
<feature type="binding site" evidence="5">
    <location>
        <position position="223"/>
    </location>
    <ligand>
        <name>FAD</name>
        <dbReference type="ChEBI" id="CHEBI:57692"/>
    </ligand>
</feature>
<protein>
    <submittedName>
        <fullName evidence="9">Choline dehydrogenase</fullName>
    </submittedName>
</protein>
<dbReference type="InterPro" id="IPR000172">
    <property type="entry name" value="GMC_OxRdtase_N"/>
</dbReference>
<dbReference type="PROSITE" id="PS00623">
    <property type="entry name" value="GMC_OXRED_1"/>
    <property type="match status" value="1"/>
</dbReference>
<dbReference type="PROSITE" id="PS00624">
    <property type="entry name" value="GMC_OXRED_2"/>
    <property type="match status" value="1"/>
</dbReference>
<dbReference type="PANTHER" id="PTHR11552:SF147">
    <property type="entry name" value="CHOLINE DEHYDROGENASE, MITOCHONDRIAL"/>
    <property type="match status" value="1"/>
</dbReference>
<keyword evidence="3 6" id="KW-0285">Flavoprotein</keyword>
<evidence type="ECO:0000313" key="10">
    <source>
        <dbReference type="Proteomes" id="UP000223527"/>
    </source>
</evidence>
<comment type="cofactor">
    <cofactor evidence="1 5">
        <name>FAD</name>
        <dbReference type="ChEBI" id="CHEBI:57692"/>
    </cofactor>
</comment>
<feature type="binding site" evidence="5">
    <location>
        <begin position="96"/>
        <end position="99"/>
    </location>
    <ligand>
        <name>FAD</name>
        <dbReference type="ChEBI" id="CHEBI:57692"/>
    </ligand>
</feature>